<evidence type="ECO:0000256" key="5">
    <source>
        <dbReference type="ARBA" id="ARBA00023001"/>
    </source>
</evidence>
<feature type="active site" description="Nucleophile" evidence="9">
    <location>
        <position position="30"/>
    </location>
</feature>
<feature type="domain" description="Glycosyl hydrolases family 45 active site" evidence="11">
    <location>
        <begin position="25"/>
        <end position="36"/>
    </location>
</feature>
<proteinExistence type="inferred from homology"/>
<name>A0ABP1Q2S6_9HEXA</name>
<evidence type="ECO:0000256" key="2">
    <source>
        <dbReference type="ARBA" id="ARBA00007793"/>
    </source>
</evidence>
<evidence type="ECO:0000259" key="11">
    <source>
        <dbReference type="PROSITE" id="PS01140"/>
    </source>
</evidence>
<dbReference type="EMBL" id="CAXLJM020000020">
    <property type="protein sequence ID" value="CAL8087205.1"/>
    <property type="molecule type" value="Genomic_DNA"/>
</dbReference>
<dbReference type="Gene3D" id="2.40.40.10">
    <property type="entry name" value="RlpA-like domain"/>
    <property type="match status" value="1"/>
</dbReference>
<evidence type="ECO:0000256" key="4">
    <source>
        <dbReference type="ARBA" id="ARBA00022801"/>
    </source>
</evidence>
<keyword evidence="5" id="KW-0136">Cellulose degradation</keyword>
<keyword evidence="4" id="KW-0378">Hydrolase</keyword>
<evidence type="ECO:0000256" key="9">
    <source>
        <dbReference type="PROSITE-ProRule" id="PRU10069"/>
    </source>
</evidence>
<dbReference type="EC" id="3.2.1.4" evidence="3 9"/>
<keyword evidence="8" id="KW-0624">Polysaccharide degradation</keyword>
<organism evidence="12 13">
    <name type="scientific">Orchesella dallaii</name>
    <dbReference type="NCBI Taxonomy" id="48710"/>
    <lineage>
        <taxon>Eukaryota</taxon>
        <taxon>Metazoa</taxon>
        <taxon>Ecdysozoa</taxon>
        <taxon>Arthropoda</taxon>
        <taxon>Hexapoda</taxon>
        <taxon>Collembola</taxon>
        <taxon>Entomobryomorpha</taxon>
        <taxon>Entomobryoidea</taxon>
        <taxon>Orchesellidae</taxon>
        <taxon>Orchesellinae</taxon>
        <taxon>Orchesella</taxon>
    </lineage>
</organism>
<dbReference type="Pfam" id="PF02015">
    <property type="entry name" value="Glyco_hydro_45"/>
    <property type="match status" value="1"/>
</dbReference>
<gene>
    <name evidence="12" type="ORF">ODALV1_LOCUS6663</name>
</gene>
<protein>
    <recommendedName>
        <fullName evidence="3 9">Cellulase</fullName>
        <ecNumber evidence="3 9">3.2.1.4</ecNumber>
    </recommendedName>
</protein>
<evidence type="ECO:0000256" key="6">
    <source>
        <dbReference type="ARBA" id="ARBA00023277"/>
    </source>
</evidence>
<comment type="similarity">
    <text evidence="2">Belongs to the glycosyl hydrolase 45 (cellulase K) family.</text>
</comment>
<accession>A0ABP1Q2S6</accession>
<comment type="catalytic activity">
    <reaction evidence="1 9">
        <text>Endohydrolysis of (1-&gt;4)-beta-D-glucosidic linkages in cellulose, lichenin and cereal beta-D-glucans.</text>
        <dbReference type="EC" id="3.2.1.4"/>
    </reaction>
</comment>
<evidence type="ECO:0000256" key="10">
    <source>
        <dbReference type="SAM" id="SignalP"/>
    </source>
</evidence>
<evidence type="ECO:0000256" key="1">
    <source>
        <dbReference type="ARBA" id="ARBA00000966"/>
    </source>
</evidence>
<comment type="caution">
    <text evidence="12">The sequence shown here is derived from an EMBL/GenBank/DDBJ whole genome shotgun (WGS) entry which is preliminary data.</text>
</comment>
<sequence length="225" mass="24271">MIKIILISTIVACSVAPSLGLPGRTTRYWDCCKPSCGWSGKGPVTRPALTCQRDGITGIGENEQSGCNGGPAFTCSNNQPWAVNDDLAYGYAAAHISGQGEYDWCCACYELRFNSGPVAGKRMIVQVTNTGGDLGENHFDLQIPGGGVGLFNGCKPQWGAPDQGWGAQYGGVSSEAECQQLPQQIRDGCIWRFQWFRGADNPSMDFDRVACPSELTQRSLCQRTD</sequence>
<keyword evidence="6" id="KW-0119">Carbohydrate metabolism</keyword>
<evidence type="ECO:0000313" key="13">
    <source>
        <dbReference type="Proteomes" id="UP001642540"/>
    </source>
</evidence>
<evidence type="ECO:0000256" key="7">
    <source>
        <dbReference type="ARBA" id="ARBA00023295"/>
    </source>
</evidence>
<dbReference type="PANTHER" id="PTHR39730:SF1">
    <property type="entry name" value="ENDOGLUCANASE 1"/>
    <property type="match status" value="1"/>
</dbReference>
<reference evidence="12 13" key="1">
    <citation type="submission" date="2024-08" db="EMBL/GenBank/DDBJ databases">
        <authorList>
            <person name="Cucini C."/>
            <person name="Frati F."/>
        </authorList>
    </citation>
    <scope>NUCLEOTIDE SEQUENCE [LARGE SCALE GENOMIC DNA]</scope>
</reference>
<dbReference type="SUPFAM" id="SSF50685">
    <property type="entry name" value="Barwin-like endoglucanases"/>
    <property type="match status" value="1"/>
</dbReference>
<dbReference type="PANTHER" id="PTHR39730">
    <property type="entry name" value="ENDOGLUCANASE 1"/>
    <property type="match status" value="1"/>
</dbReference>
<evidence type="ECO:0000256" key="3">
    <source>
        <dbReference type="ARBA" id="ARBA00012601"/>
    </source>
</evidence>
<evidence type="ECO:0000256" key="8">
    <source>
        <dbReference type="ARBA" id="ARBA00023326"/>
    </source>
</evidence>
<feature type="chain" id="PRO_5046969659" description="Cellulase" evidence="10">
    <location>
        <begin position="21"/>
        <end position="225"/>
    </location>
</feature>
<dbReference type="InterPro" id="IPR000334">
    <property type="entry name" value="Glyco_hydro_45"/>
</dbReference>
<dbReference type="Proteomes" id="UP001642540">
    <property type="component" value="Unassembled WGS sequence"/>
</dbReference>
<dbReference type="CDD" id="cd22278">
    <property type="entry name" value="DPBB_GH45_endoglucanase"/>
    <property type="match status" value="1"/>
</dbReference>
<feature type="signal peptide" evidence="10">
    <location>
        <begin position="1"/>
        <end position="20"/>
    </location>
</feature>
<keyword evidence="13" id="KW-1185">Reference proteome</keyword>
<dbReference type="InterPro" id="IPR036908">
    <property type="entry name" value="RlpA-like_sf"/>
</dbReference>
<dbReference type="PROSITE" id="PS01140">
    <property type="entry name" value="GLYCOSYL_HYDROL_F45"/>
    <property type="match status" value="1"/>
</dbReference>
<evidence type="ECO:0000313" key="12">
    <source>
        <dbReference type="EMBL" id="CAL8087205.1"/>
    </source>
</evidence>
<dbReference type="InterPro" id="IPR052288">
    <property type="entry name" value="GH45_Enzymes"/>
</dbReference>
<keyword evidence="10" id="KW-0732">Signal</keyword>
<keyword evidence="7" id="KW-0326">Glycosidase</keyword>